<proteinExistence type="predicted"/>
<dbReference type="RefSeq" id="WP_174481447.1">
    <property type="nucleotide sequence ID" value="NZ_AP026933.1"/>
</dbReference>
<protein>
    <submittedName>
        <fullName evidence="1">Uncharacterized protein</fullName>
    </submittedName>
</protein>
<sequence length="50" mass="6374">MNDNELIYLYCIENNEFAFNFLYKKYELKNDFFYEILLKSFLLFLWKQMI</sequence>
<dbReference type="Proteomes" id="UP001163387">
    <property type="component" value="Chromosome"/>
</dbReference>
<gene>
    <name evidence="1" type="ORF">SHM_28110</name>
</gene>
<reference evidence="1 2" key="1">
    <citation type="journal article" date="2022" name="Front. Microbiol.">
        <title>Male-killing mechanisms vary between Spiroplasma species.</title>
        <authorList>
            <person name="Arai H."/>
            <person name="Inoue M."/>
            <person name="Kageyama D."/>
        </authorList>
    </citation>
    <scope>NUCLEOTIDE SEQUENCE [LARGE SCALE GENOMIC DNA]</scope>
    <source>
        <strain evidence="2">sHm</strain>
    </source>
</reference>
<organism evidence="1 2">
    <name type="scientific">Spiroplasma ixodetis</name>
    <dbReference type="NCBI Taxonomy" id="2141"/>
    <lineage>
        <taxon>Bacteria</taxon>
        <taxon>Bacillati</taxon>
        <taxon>Mycoplasmatota</taxon>
        <taxon>Mollicutes</taxon>
        <taxon>Entomoplasmatales</taxon>
        <taxon>Spiroplasmataceae</taxon>
        <taxon>Spiroplasma</taxon>
    </lineage>
</organism>
<dbReference type="EMBL" id="AP026933">
    <property type="protein sequence ID" value="BDT05165.1"/>
    <property type="molecule type" value="Genomic_DNA"/>
</dbReference>
<name>A0ABM8BZ53_9MOLU</name>
<evidence type="ECO:0000313" key="1">
    <source>
        <dbReference type="EMBL" id="BDT05165.1"/>
    </source>
</evidence>
<evidence type="ECO:0000313" key="2">
    <source>
        <dbReference type="Proteomes" id="UP001163387"/>
    </source>
</evidence>
<keyword evidence="2" id="KW-1185">Reference proteome</keyword>
<accession>A0ABM8BZ53</accession>